<dbReference type="InterPro" id="IPR036849">
    <property type="entry name" value="Enolase-like_C_sf"/>
</dbReference>
<evidence type="ECO:0000256" key="1">
    <source>
        <dbReference type="ARBA" id="ARBA00001946"/>
    </source>
</evidence>
<organism evidence="5 6">
    <name type="scientific">Enterococcus pallens ATCC BAA-351</name>
    <dbReference type="NCBI Taxonomy" id="1158607"/>
    <lineage>
        <taxon>Bacteria</taxon>
        <taxon>Bacillati</taxon>
        <taxon>Bacillota</taxon>
        <taxon>Bacilli</taxon>
        <taxon>Lactobacillales</taxon>
        <taxon>Enterococcaceae</taxon>
        <taxon>Enterococcus</taxon>
    </lineage>
</organism>
<dbReference type="PANTHER" id="PTHR13794:SF58">
    <property type="entry name" value="MITOCHONDRIAL ENOLASE SUPERFAMILY MEMBER 1"/>
    <property type="match status" value="1"/>
</dbReference>
<accession>R2SRW3</accession>
<evidence type="ECO:0000256" key="2">
    <source>
        <dbReference type="ARBA" id="ARBA00022723"/>
    </source>
</evidence>
<comment type="cofactor">
    <cofactor evidence="1">
        <name>Mg(2+)</name>
        <dbReference type="ChEBI" id="CHEBI:18420"/>
    </cofactor>
</comment>
<dbReference type="GO" id="GO:0009063">
    <property type="term" value="P:amino acid catabolic process"/>
    <property type="evidence" value="ECO:0007669"/>
    <property type="project" value="InterPro"/>
</dbReference>
<sequence>MNQVIKKVKVDLVAAPIDYGFQDATRTVETVGMCVVQVATDQGLVGIGVTYHEVGGESIKDLIERYYAPKIIGRTPFETEDIWEELFHYPRGVGRKGLAFCALSALDIALWDLKGKILDMPLYKLLGGTKTEIPIYASGGWTSHDDDALVAEALEMVSRGYTAIKLKVGYNGGKDLKADVRRCRKVREAIGPDIEFMVDANNAFYAGDAVKLANDIRQYDIMLFEEPVFADDIPGLHKFKQGTDIPLGTGEHEYTKYGARDLLLAEAVDYLQVDACRCGGYTETLKIIGLSQSFNIAFAPHAMEHVHMHLASAAPNAVFLERLFLFEDVTKMVYKNPPEPKNGILTIPDGPGLGMELNEDNITLLK</sequence>
<proteinExistence type="predicted"/>
<dbReference type="SFLD" id="SFLDG00179">
    <property type="entry name" value="mandelate_racemase"/>
    <property type="match status" value="1"/>
</dbReference>
<gene>
    <name evidence="5" type="ORF">UAU_01513</name>
</gene>
<dbReference type="HOGENOM" id="CLU_030273_3_1_9"/>
<reference evidence="5 6" key="1">
    <citation type="submission" date="2013-02" db="EMBL/GenBank/DDBJ databases">
        <title>The Genome Sequence of Enterococcus pallens BAA-351.</title>
        <authorList>
            <consortium name="The Broad Institute Genome Sequencing Platform"/>
            <consortium name="The Broad Institute Genome Sequencing Center for Infectious Disease"/>
            <person name="Earl A.M."/>
            <person name="Gilmore M.S."/>
            <person name="Lebreton F."/>
            <person name="Walker B."/>
            <person name="Young S.K."/>
            <person name="Zeng Q."/>
            <person name="Gargeya S."/>
            <person name="Fitzgerald M."/>
            <person name="Haas B."/>
            <person name="Abouelleil A."/>
            <person name="Alvarado L."/>
            <person name="Arachchi H.M."/>
            <person name="Berlin A.M."/>
            <person name="Chapman S.B."/>
            <person name="Dewar J."/>
            <person name="Goldberg J."/>
            <person name="Griggs A."/>
            <person name="Gujja S."/>
            <person name="Hansen M."/>
            <person name="Howarth C."/>
            <person name="Imamovic A."/>
            <person name="Larimer J."/>
            <person name="McCowan C."/>
            <person name="Murphy C."/>
            <person name="Neiman D."/>
            <person name="Pearson M."/>
            <person name="Priest M."/>
            <person name="Roberts A."/>
            <person name="Saif S."/>
            <person name="Shea T."/>
            <person name="Sisk P."/>
            <person name="Sykes S."/>
            <person name="Wortman J."/>
            <person name="Nusbaum C."/>
            <person name="Birren B."/>
        </authorList>
    </citation>
    <scope>NUCLEOTIDE SEQUENCE [LARGE SCALE GENOMIC DNA]</scope>
    <source>
        <strain evidence="5 6">ATCC BAA-351</strain>
    </source>
</reference>
<dbReference type="Gene3D" id="3.20.20.120">
    <property type="entry name" value="Enolase-like C-terminal domain"/>
    <property type="match status" value="1"/>
</dbReference>
<dbReference type="STRING" id="160454.RV10_GL001285"/>
<dbReference type="Pfam" id="PF13378">
    <property type="entry name" value="MR_MLE_C"/>
    <property type="match status" value="1"/>
</dbReference>
<dbReference type="eggNOG" id="COG4948">
    <property type="taxonomic scope" value="Bacteria"/>
</dbReference>
<dbReference type="CDD" id="cd03316">
    <property type="entry name" value="MR_like"/>
    <property type="match status" value="1"/>
</dbReference>
<dbReference type="Gene3D" id="3.30.390.10">
    <property type="entry name" value="Enolase-like, N-terminal domain"/>
    <property type="match status" value="1"/>
</dbReference>
<feature type="domain" description="Mandelate racemase/muconate lactonizing enzyme C-terminal" evidence="4">
    <location>
        <begin position="146"/>
        <end position="246"/>
    </location>
</feature>
<dbReference type="GO" id="GO:0016836">
    <property type="term" value="F:hydro-lyase activity"/>
    <property type="evidence" value="ECO:0007669"/>
    <property type="project" value="TreeGrafter"/>
</dbReference>
<keyword evidence="2" id="KW-0479">Metal-binding</keyword>
<evidence type="ECO:0000256" key="3">
    <source>
        <dbReference type="ARBA" id="ARBA00022842"/>
    </source>
</evidence>
<dbReference type="Pfam" id="PF02746">
    <property type="entry name" value="MR_MLE_N"/>
    <property type="match status" value="1"/>
</dbReference>
<dbReference type="OrthoDB" id="9775391at2"/>
<dbReference type="InterPro" id="IPR046945">
    <property type="entry name" value="RHMD-like"/>
</dbReference>
<dbReference type="RefSeq" id="WP_010756538.1">
    <property type="nucleotide sequence ID" value="NZ_ASWD01000002.1"/>
</dbReference>
<dbReference type="PROSITE" id="PS00908">
    <property type="entry name" value="MR_MLE_1"/>
    <property type="match status" value="1"/>
</dbReference>
<keyword evidence="6" id="KW-1185">Reference proteome</keyword>
<evidence type="ECO:0000259" key="4">
    <source>
        <dbReference type="SMART" id="SM00922"/>
    </source>
</evidence>
<dbReference type="SMART" id="SM00922">
    <property type="entry name" value="MR_MLE"/>
    <property type="match status" value="1"/>
</dbReference>
<dbReference type="PATRIC" id="fig|1158607.3.peg.1500"/>
<keyword evidence="3" id="KW-0460">Magnesium</keyword>
<name>R2SRW3_9ENTE</name>
<dbReference type="InterPro" id="IPR018110">
    <property type="entry name" value="Mandel_Rmase/mucon_lact_enz_CS"/>
</dbReference>
<evidence type="ECO:0000313" key="5">
    <source>
        <dbReference type="EMBL" id="EOH95551.1"/>
    </source>
</evidence>
<comment type="caution">
    <text evidence="5">The sequence shown here is derived from an EMBL/GenBank/DDBJ whole genome shotgun (WGS) entry which is preliminary data.</text>
</comment>
<dbReference type="GO" id="GO:0016052">
    <property type="term" value="P:carbohydrate catabolic process"/>
    <property type="evidence" value="ECO:0007669"/>
    <property type="project" value="TreeGrafter"/>
</dbReference>
<evidence type="ECO:0000313" key="6">
    <source>
        <dbReference type="Proteomes" id="UP000013782"/>
    </source>
</evidence>
<dbReference type="SFLD" id="SFLDS00001">
    <property type="entry name" value="Enolase"/>
    <property type="match status" value="1"/>
</dbReference>
<dbReference type="InterPro" id="IPR029017">
    <property type="entry name" value="Enolase-like_N"/>
</dbReference>
<dbReference type="EMBL" id="AJAQ01000011">
    <property type="protein sequence ID" value="EOH95551.1"/>
    <property type="molecule type" value="Genomic_DNA"/>
</dbReference>
<dbReference type="InterPro" id="IPR013341">
    <property type="entry name" value="Mandelate_racemase_N_dom"/>
</dbReference>
<dbReference type="PANTHER" id="PTHR13794">
    <property type="entry name" value="ENOLASE SUPERFAMILY, MANDELATE RACEMASE"/>
    <property type="match status" value="1"/>
</dbReference>
<dbReference type="InterPro" id="IPR013342">
    <property type="entry name" value="Mandelate_racemase_C"/>
</dbReference>
<dbReference type="SUPFAM" id="SSF54826">
    <property type="entry name" value="Enolase N-terminal domain-like"/>
    <property type="match status" value="1"/>
</dbReference>
<protein>
    <recommendedName>
        <fullName evidence="4">Mandelate racemase/muconate lactonizing enzyme C-terminal domain-containing protein</fullName>
    </recommendedName>
</protein>
<dbReference type="InterPro" id="IPR029065">
    <property type="entry name" value="Enolase_C-like"/>
</dbReference>
<dbReference type="SUPFAM" id="SSF51604">
    <property type="entry name" value="Enolase C-terminal domain-like"/>
    <property type="match status" value="1"/>
</dbReference>
<dbReference type="AlphaFoldDB" id="R2SRW3"/>
<dbReference type="GO" id="GO:0000287">
    <property type="term" value="F:magnesium ion binding"/>
    <property type="evidence" value="ECO:0007669"/>
    <property type="project" value="TreeGrafter"/>
</dbReference>
<dbReference type="Proteomes" id="UP000013782">
    <property type="component" value="Unassembled WGS sequence"/>
</dbReference>